<dbReference type="OrthoDB" id="20872at2759"/>
<keyword evidence="2" id="KW-1185">Reference proteome</keyword>
<proteinExistence type="predicted"/>
<dbReference type="AlphaFoldDB" id="A0A835M4Q6"/>
<sequence>MAPRSGCPLFLSPPSTLLYLYGFSTAAKKSIIDQIIDAAFVGNLRRIKKLAREMDKGKGMSETLGSIKESAGRTVLHTAAMMGKINVCKYWLEELKLPVDERDDDYTCNDLFWSRKSGFALLPSPAFSFYFKKADIVSYCYLPNISINLLPSPLMWALLKKSLPCTKLLIQERIRERERILEEKSNGDDALKRKEYMEAMMHYTKGTPMPMQQHFQTGAFAWHVYPDLALSDAEVCIKLRPDWSEGYCRAGVALYLLEKFNMAADVLLLGLKLDPHNKELKDAFRSSLFLHYFHGSMDSNVRKVVEAKMNSVHI</sequence>
<protein>
    <submittedName>
        <fullName evidence="1">Uncharacterized protein</fullName>
    </submittedName>
</protein>
<evidence type="ECO:0000313" key="1">
    <source>
        <dbReference type="EMBL" id="KAF9619105.1"/>
    </source>
</evidence>
<dbReference type="SUPFAM" id="SSF48403">
    <property type="entry name" value="Ankyrin repeat"/>
    <property type="match status" value="1"/>
</dbReference>
<organism evidence="1 2">
    <name type="scientific">Coptis chinensis</name>
    <dbReference type="NCBI Taxonomy" id="261450"/>
    <lineage>
        <taxon>Eukaryota</taxon>
        <taxon>Viridiplantae</taxon>
        <taxon>Streptophyta</taxon>
        <taxon>Embryophyta</taxon>
        <taxon>Tracheophyta</taxon>
        <taxon>Spermatophyta</taxon>
        <taxon>Magnoliopsida</taxon>
        <taxon>Ranunculales</taxon>
        <taxon>Ranunculaceae</taxon>
        <taxon>Coptidoideae</taxon>
        <taxon>Coptis</taxon>
    </lineage>
</organism>
<accession>A0A835M4Q6</accession>
<comment type="caution">
    <text evidence="1">The sequence shown here is derived from an EMBL/GenBank/DDBJ whole genome shotgun (WGS) entry which is preliminary data.</text>
</comment>
<dbReference type="EMBL" id="JADFTS010000002">
    <property type="protein sequence ID" value="KAF9619105.1"/>
    <property type="molecule type" value="Genomic_DNA"/>
</dbReference>
<dbReference type="Gene3D" id="1.25.40.10">
    <property type="entry name" value="Tetratricopeptide repeat domain"/>
    <property type="match status" value="1"/>
</dbReference>
<dbReference type="InterPro" id="IPR051616">
    <property type="entry name" value="Cul2-RING_E3_ligase_SR"/>
</dbReference>
<dbReference type="SUPFAM" id="SSF48452">
    <property type="entry name" value="TPR-like"/>
    <property type="match status" value="1"/>
</dbReference>
<dbReference type="Proteomes" id="UP000631114">
    <property type="component" value="Unassembled WGS sequence"/>
</dbReference>
<name>A0A835M4Q6_9MAGN</name>
<dbReference type="Gene3D" id="1.25.40.20">
    <property type="entry name" value="Ankyrin repeat-containing domain"/>
    <property type="match status" value="1"/>
</dbReference>
<evidence type="ECO:0000313" key="2">
    <source>
        <dbReference type="Proteomes" id="UP000631114"/>
    </source>
</evidence>
<dbReference type="InterPro" id="IPR036770">
    <property type="entry name" value="Ankyrin_rpt-contain_sf"/>
</dbReference>
<reference evidence="1 2" key="1">
    <citation type="submission" date="2020-10" db="EMBL/GenBank/DDBJ databases">
        <title>The Coptis chinensis genome and diversification of protoberbering-type alkaloids.</title>
        <authorList>
            <person name="Wang B."/>
            <person name="Shu S."/>
            <person name="Song C."/>
            <person name="Liu Y."/>
        </authorList>
    </citation>
    <scope>NUCLEOTIDE SEQUENCE [LARGE SCALE GENOMIC DNA]</scope>
    <source>
        <strain evidence="1">HL-2020</strain>
        <tissue evidence="1">Leaf</tissue>
    </source>
</reference>
<gene>
    <name evidence="1" type="ORF">IFM89_005119</name>
</gene>
<dbReference type="PANTHER" id="PTHR46224:SF67">
    <property type="entry name" value="HSP70-HSP90 ORGANIZING PROTEIN 3-LIKE"/>
    <property type="match status" value="1"/>
</dbReference>
<dbReference type="InterPro" id="IPR011990">
    <property type="entry name" value="TPR-like_helical_dom_sf"/>
</dbReference>
<dbReference type="PANTHER" id="PTHR46224">
    <property type="entry name" value="ANKYRIN REPEAT FAMILY PROTEIN"/>
    <property type="match status" value="1"/>
</dbReference>